<dbReference type="PANTHER" id="PTHR23113:SF363">
    <property type="entry name" value="PROTEIN SON OF SEVENLESS"/>
    <property type="match status" value="1"/>
</dbReference>
<dbReference type="AlphaFoldDB" id="A0A075B4B6"/>
<gene>
    <name evidence="5" type="ORF">O9G_002675</name>
</gene>
<dbReference type="HOGENOM" id="CLU_273863_0_0_1"/>
<dbReference type="Gene3D" id="1.10.840.10">
    <property type="entry name" value="Ras guanine-nucleotide exchange factors catalytic domain"/>
    <property type="match status" value="1"/>
</dbReference>
<dbReference type="InterPro" id="IPR001895">
    <property type="entry name" value="RASGEF_cat_dom"/>
</dbReference>
<evidence type="ECO:0000259" key="3">
    <source>
        <dbReference type="PROSITE" id="PS50009"/>
    </source>
</evidence>
<dbReference type="OrthoDB" id="546434at2759"/>
<dbReference type="CDD" id="cd00155">
    <property type="entry name" value="RasGEF"/>
    <property type="match status" value="1"/>
</dbReference>
<evidence type="ECO:0000313" key="5">
    <source>
        <dbReference type="EMBL" id="EPZ36032.1"/>
    </source>
</evidence>
<sequence>MNRVVPLHSTKTASSINLSINDEHELKLLHYSHSLWSPIYRTNYLKCGHLYLKAAGTEFILITKGLEDENPLTCAFIDEKTKIIGTQSQGKEFCFEIQFTYSCNLESGKSHNRKTFTFIVENSKDVSEWVDIINKNISSCSNTDDIEVKEIPNQPKIGYTSNNAEVVIEMMTSDILNKARRKSSVLTKIFVNNPVIESENQVTEMDEEFLHCFRERSKSTIKLFQQMEFQTKNFSNVLECFVKGTVLVPKVLEYLVTYIPLLKQFAENIEDKMLVPFYNPSFSNSVRDQMILLTDFSKELAVSSLSLLQGFFLQSKNGIICPEDEVIRIIKEVLKKTSDLGHCIENFRISVRNILILDDFLRMADEKIRAMIKSQENPDIAPNESIPRQYSNNLKPFDRICYILSMDCTDILENSNFEVQNFLNDFIAKIDTLLADIRLLLNESCFEDEKTKNSVITHLENTENTVAGYVEIISKIDERRMLSLQEQVDFSNESFLITIQVIDLLMGIHALFQNSPERNKIASALLKSVLSYKHRSQLNEREGVKRTNSNSGRRSIYSQEIENFSLSFASTLTVDRVQQSPSVMKFFEQSSKNEVAVNKIICRSLTEILDYLRERIKEMNEFFERNGRKQCLSMDVETLTDTVACILHQSQQLDEESQSLETEFIEASLIDKLQEHKSELFLEIGAFCNVIRTVISGGYENYYECQTSIIEMRCESLKDIIYEISNLKYSEKSPECSAQQLAMMAVEKYLSEEESNFFKSGEIIFKDETDKIQIKGGTLPGLTRYLTNTHQPDGDFVHSFLLTYSCFISSKQFLNFLLERYKISIPIEFNKDQLMKLAFIKKGIIPVKLRVLNVLKISHELAAILHELVNLMKDDFKKGTEDFVCLLAKLKRQSRFISSNITFKQYHIPDPPPSILPKFENFKISDLDPLELARQITLIDWENFSSVKAKEFLQQKWTKPETAKINSPNIMSMIDYSNSFVYWIGSEIVGLDNPKQRANLIKLFILTADQCRQLNNFNSLKMILAALNSSSIQRLKKTWEFVSNKLKNLLKDLCNLMSEEKSYKNYRQTLSSCEPPCIPFLGNYCVYSIIGMYLTNLVFIEIGNRDFIENDLINFDKHQRVAKIIDELISFQRISYQFYPVYSIQSLIREANHLSEDEIYNQSLKIEPRDETS</sequence>
<dbReference type="SUPFAM" id="SSF50729">
    <property type="entry name" value="PH domain-like"/>
    <property type="match status" value="1"/>
</dbReference>
<dbReference type="PROSITE" id="PS50009">
    <property type="entry name" value="RASGEF_CAT"/>
    <property type="match status" value="1"/>
</dbReference>
<dbReference type="Proteomes" id="UP000030755">
    <property type="component" value="Unassembled WGS sequence"/>
</dbReference>
<name>A0A075B4B6_ROZAC</name>
<keyword evidence="1 2" id="KW-0344">Guanine-nucleotide releasing factor</keyword>
<reference evidence="5 6" key="1">
    <citation type="journal article" date="2013" name="Curr. Biol.">
        <title>Shared signatures of parasitism and phylogenomics unite Cryptomycota and microsporidia.</title>
        <authorList>
            <person name="James T.Y."/>
            <person name="Pelin A."/>
            <person name="Bonen L."/>
            <person name="Ahrendt S."/>
            <person name="Sain D."/>
            <person name="Corradi N."/>
            <person name="Stajich J.E."/>
        </authorList>
    </citation>
    <scope>NUCLEOTIDE SEQUENCE [LARGE SCALE GENOMIC DNA]</scope>
    <source>
        <strain evidence="5 6">CSF55</strain>
    </source>
</reference>
<dbReference type="Gene3D" id="1.20.870.10">
    <property type="entry name" value="Son of sevenless (SoS) protein Chain: S domain 1"/>
    <property type="match status" value="1"/>
</dbReference>
<accession>A0A075B4B6</accession>
<keyword evidence="6" id="KW-1185">Reference proteome</keyword>
<dbReference type="GO" id="GO:0007265">
    <property type="term" value="P:Ras protein signal transduction"/>
    <property type="evidence" value="ECO:0007669"/>
    <property type="project" value="TreeGrafter"/>
</dbReference>
<protein>
    <submittedName>
        <fullName evidence="5">Guanine-nucleotide dissociation stimulator CDC25 domain-containing protein</fullName>
    </submittedName>
</protein>
<dbReference type="InterPro" id="IPR008937">
    <property type="entry name" value="Ras-like_GEF"/>
</dbReference>
<dbReference type="Pfam" id="PF00617">
    <property type="entry name" value="RasGEF"/>
    <property type="match status" value="1"/>
</dbReference>
<evidence type="ECO:0000259" key="4">
    <source>
        <dbReference type="PROSITE" id="PS50212"/>
    </source>
</evidence>
<dbReference type="CDD" id="cd06224">
    <property type="entry name" value="REM"/>
    <property type="match status" value="1"/>
</dbReference>
<organism evidence="5 6">
    <name type="scientific">Rozella allomycis (strain CSF55)</name>
    <dbReference type="NCBI Taxonomy" id="988480"/>
    <lineage>
        <taxon>Eukaryota</taxon>
        <taxon>Fungi</taxon>
        <taxon>Fungi incertae sedis</taxon>
        <taxon>Cryptomycota</taxon>
        <taxon>Cryptomycota incertae sedis</taxon>
        <taxon>Rozella</taxon>
    </lineage>
</organism>
<dbReference type="EMBL" id="KE560678">
    <property type="protein sequence ID" value="EPZ36032.1"/>
    <property type="molecule type" value="Genomic_DNA"/>
</dbReference>
<dbReference type="GO" id="GO:0005085">
    <property type="term" value="F:guanyl-nucleotide exchange factor activity"/>
    <property type="evidence" value="ECO:0007669"/>
    <property type="project" value="UniProtKB-KW"/>
</dbReference>
<dbReference type="GO" id="GO:0005886">
    <property type="term" value="C:plasma membrane"/>
    <property type="evidence" value="ECO:0007669"/>
    <property type="project" value="TreeGrafter"/>
</dbReference>
<dbReference type="SMART" id="SM00229">
    <property type="entry name" value="RasGEFN"/>
    <property type="match status" value="1"/>
</dbReference>
<dbReference type="PANTHER" id="PTHR23113">
    <property type="entry name" value="GUANINE NUCLEOTIDE EXCHANGE FACTOR"/>
    <property type="match status" value="1"/>
</dbReference>
<dbReference type="PROSITE" id="PS50212">
    <property type="entry name" value="RASGEF_NTER"/>
    <property type="match status" value="1"/>
</dbReference>
<dbReference type="Pfam" id="PF00618">
    <property type="entry name" value="RasGEF_N"/>
    <property type="match status" value="1"/>
</dbReference>
<evidence type="ECO:0000313" key="6">
    <source>
        <dbReference type="Proteomes" id="UP000030755"/>
    </source>
</evidence>
<dbReference type="SUPFAM" id="SSF48366">
    <property type="entry name" value="Ras GEF"/>
    <property type="match status" value="1"/>
</dbReference>
<feature type="domain" description="N-terminal Ras-GEF" evidence="4">
    <location>
        <begin position="770"/>
        <end position="895"/>
    </location>
</feature>
<evidence type="ECO:0000256" key="1">
    <source>
        <dbReference type="ARBA" id="ARBA00022658"/>
    </source>
</evidence>
<dbReference type="InterPro" id="IPR036964">
    <property type="entry name" value="RASGEF_cat_dom_sf"/>
</dbReference>
<dbReference type="STRING" id="988480.A0A075B4B6"/>
<proteinExistence type="predicted"/>
<feature type="domain" description="Ras-GEF" evidence="3">
    <location>
        <begin position="928"/>
        <end position="1169"/>
    </location>
</feature>
<dbReference type="InterPro" id="IPR000651">
    <property type="entry name" value="Ras-like_Gua-exchang_fac_N"/>
</dbReference>
<dbReference type="SMART" id="SM00147">
    <property type="entry name" value="RasGEF"/>
    <property type="match status" value="1"/>
</dbReference>
<evidence type="ECO:0000256" key="2">
    <source>
        <dbReference type="PROSITE-ProRule" id="PRU00168"/>
    </source>
</evidence>
<dbReference type="InterPro" id="IPR023578">
    <property type="entry name" value="Ras_GEF_dom_sf"/>
</dbReference>